<reference evidence="2" key="1">
    <citation type="submission" date="2019-09" db="EMBL/GenBank/DDBJ databases">
        <title>Characterisation of the sponge microbiome using genome-centric metagenomics.</title>
        <authorList>
            <person name="Engelberts J.P."/>
            <person name="Robbins S.J."/>
            <person name="De Goeij J.M."/>
            <person name="Aranda M."/>
            <person name="Bell S.C."/>
            <person name="Webster N.S."/>
        </authorList>
    </citation>
    <scope>NUCLEOTIDE SEQUENCE</scope>
    <source>
        <strain evidence="2">SB0662_bin_9</strain>
    </source>
</reference>
<dbReference type="Pfam" id="PF00581">
    <property type="entry name" value="Rhodanese"/>
    <property type="match status" value="1"/>
</dbReference>
<accession>A0A6B1DRH5</accession>
<dbReference type="InterPro" id="IPR050229">
    <property type="entry name" value="GlpE_sulfurtransferase"/>
</dbReference>
<dbReference type="SMART" id="SM00450">
    <property type="entry name" value="RHOD"/>
    <property type="match status" value="1"/>
</dbReference>
<dbReference type="PANTHER" id="PTHR43031">
    <property type="entry name" value="FAD-DEPENDENT OXIDOREDUCTASE"/>
    <property type="match status" value="1"/>
</dbReference>
<dbReference type="InterPro" id="IPR001763">
    <property type="entry name" value="Rhodanese-like_dom"/>
</dbReference>
<dbReference type="EMBL" id="VXPY01000015">
    <property type="protein sequence ID" value="MYD89322.1"/>
    <property type="molecule type" value="Genomic_DNA"/>
</dbReference>
<feature type="domain" description="Rhodanese" evidence="1">
    <location>
        <begin position="32"/>
        <end position="126"/>
    </location>
</feature>
<dbReference type="Gene3D" id="3.40.250.10">
    <property type="entry name" value="Rhodanese-like domain"/>
    <property type="match status" value="1"/>
</dbReference>
<protein>
    <recommendedName>
        <fullName evidence="1">Rhodanese domain-containing protein</fullName>
    </recommendedName>
</protein>
<organism evidence="2">
    <name type="scientific">Caldilineaceae bacterium SB0662_bin_9</name>
    <dbReference type="NCBI Taxonomy" id="2605258"/>
    <lineage>
        <taxon>Bacteria</taxon>
        <taxon>Bacillati</taxon>
        <taxon>Chloroflexota</taxon>
        <taxon>Caldilineae</taxon>
        <taxon>Caldilineales</taxon>
        <taxon>Caldilineaceae</taxon>
    </lineage>
</organism>
<dbReference type="PANTHER" id="PTHR43031:SF17">
    <property type="entry name" value="SULFURTRANSFERASE YTWF-RELATED"/>
    <property type="match status" value="1"/>
</dbReference>
<evidence type="ECO:0000259" key="1">
    <source>
        <dbReference type="PROSITE" id="PS50206"/>
    </source>
</evidence>
<dbReference type="InterPro" id="IPR036873">
    <property type="entry name" value="Rhodanese-like_dom_sf"/>
</dbReference>
<gene>
    <name evidence="2" type="ORF">F4Y08_03135</name>
</gene>
<evidence type="ECO:0000313" key="2">
    <source>
        <dbReference type="EMBL" id="MYD89322.1"/>
    </source>
</evidence>
<name>A0A6B1DRH5_9CHLR</name>
<dbReference type="SUPFAM" id="SSF52821">
    <property type="entry name" value="Rhodanese/Cell cycle control phosphatase"/>
    <property type="match status" value="1"/>
</dbReference>
<dbReference type="PROSITE" id="PS50206">
    <property type="entry name" value="RHODANESE_3"/>
    <property type="match status" value="1"/>
</dbReference>
<proteinExistence type="predicted"/>
<sequence length="128" mass="14348">MKAGHRQRQHPMPNQFNAPEIGVTEVDMRRQRGDSFLLVDVREADELEVAAIAGATHVALSDLRDHGEAAIPQAMQDKDVDCVLFCHKGVRSARVTAWLMERGYTNVRSMDGGIDAWSVLVDEEVDRY</sequence>
<dbReference type="AlphaFoldDB" id="A0A6B1DRH5"/>
<comment type="caution">
    <text evidence="2">The sequence shown here is derived from an EMBL/GenBank/DDBJ whole genome shotgun (WGS) entry which is preliminary data.</text>
</comment>